<organism evidence="9 10">
    <name type="scientific">Clostridium paridis</name>
    <dbReference type="NCBI Taxonomy" id="2803863"/>
    <lineage>
        <taxon>Bacteria</taxon>
        <taxon>Bacillati</taxon>
        <taxon>Bacillota</taxon>
        <taxon>Clostridia</taxon>
        <taxon>Eubacteriales</taxon>
        <taxon>Clostridiaceae</taxon>
        <taxon>Clostridium</taxon>
    </lineage>
</organism>
<evidence type="ECO:0000256" key="7">
    <source>
        <dbReference type="SAM" id="Phobius"/>
    </source>
</evidence>
<feature type="coiled-coil region" evidence="6">
    <location>
        <begin position="193"/>
        <end position="223"/>
    </location>
</feature>
<dbReference type="AlphaFoldDB" id="A0A937FEE7"/>
<keyword evidence="3 7" id="KW-0812">Transmembrane</keyword>
<dbReference type="InterPro" id="IPR058982">
    <property type="entry name" value="Beta-barrel_AprE"/>
</dbReference>
<dbReference type="SUPFAM" id="SSF111369">
    <property type="entry name" value="HlyD-like secretion proteins"/>
    <property type="match status" value="1"/>
</dbReference>
<dbReference type="InterPro" id="IPR050739">
    <property type="entry name" value="MFP"/>
</dbReference>
<keyword evidence="4 7" id="KW-1133">Transmembrane helix</keyword>
<dbReference type="Gene3D" id="2.40.50.100">
    <property type="match status" value="1"/>
</dbReference>
<evidence type="ECO:0000256" key="3">
    <source>
        <dbReference type="ARBA" id="ARBA00022692"/>
    </source>
</evidence>
<sequence>MKVYNLNEISDSKVLYDKNPPKFMIFIIFIVTTLLAAFIIWSTKSIKTDIVKGTGIVTTDSKFNVMSKVSGEIDDVNIKEGQEVKVGDVLLTVKSADINYQSDQTQGQIDVLNKRIELLSRAEKDAERGENSFNKNNSDELEFYNRLHDNYARKDEYKINENDLKKQGYTDDQIKQYKDQSKTKLNELYYDTILSFTTEKKQLELEENKLESQKSALIRTSDEYKLFATTSGKIHLSSPLNKGMVLQAGSMIGTIANENDDKIVETLISGSDRPRVKIGDEVSMEIGGLSQIEYGTLKGKIVSVDEDATIDNEKGNIYFKAKIKPEKTYLKDKKGQVVGLSLGMVTETRVKYEKITYMKYFMEQIGINLN</sequence>
<comment type="similarity">
    <text evidence="2">Belongs to the membrane fusion protein (MFP) (TC 8.A.1) family.</text>
</comment>
<evidence type="ECO:0000256" key="4">
    <source>
        <dbReference type="ARBA" id="ARBA00022989"/>
    </source>
</evidence>
<comment type="subcellular location">
    <subcellularLocation>
        <location evidence="1">Membrane</location>
        <topology evidence="1">Single-pass membrane protein</topology>
    </subcellularLocation>
</comment>
<dbReference type="EMBL" id="JAESWA010000022">
    <property type="protein sequence ID" value="MBL4931804.1"/>
    <property type="molecule type" value="Genomic_DNA"/>
</dbReference>
<gene>
    <name evidence="9" type="ORF">JK634_08310</name>
</gene>
<dbReference type="Pfam" id="PF26002">
    <property type="entry name" value="Beta-barrel_AprE"/>
    <property type="match status" value="1"/>
</dbReference>
<dbReference type="GO" id="GO:0016020">
    <property type="term" value="C:membrane"/>
    <property type="evidence" value="ECO:0007669"/>
    <property type="project" value="UniProtKB-SubCell"/>
</dbReference>
<dbReference type="Gene3D" id="1.10.287.470">
    <property type="entry name" value="Helix hairpin bin"/>
    <property type="match status" value="1"/>
</dbReference>
<evidence type="ECO:0000256" key="1">
    <source>
        <dbReference type="ARBA" id="ARBA00004167"/>
    </source>
</evidence>
<keyword evidence="10" id="KW-1185">Reference proteome</keyword>
<dbReference type="PANTHER" id="PTHR30386:SF26">
    <property type="entry name" value="TRANSPORT PROTEIN COMB"/>
    <property type="match status" value="1"/>
</dbReference>
<evidence type="ECO:0000259" key="8">
    <source>
        <dbReference type="Pfam" id="PF26002"/>
    </source>
</evidence>
<evidence type="ECO:0000256" key="6">
    <source>
        <dbReference type="SAM" id="Coils"/>
    </source>
</evidence>
<protein>
    <submittedName>
        <fullName evidence="9">HlyD family efflux transporter periplasmic adaptor subunit</fullName>
    </submittedName>
</protein>
<comment type="caution">
    <text evidence="9">The sequence shown here is derived from an EMBL/GenBank/DDBJ whole genome shotgun (WGS) entry which is preliminary data.</text>
</comment>
<dbReference type="RefSeq" id="WP_202767190.1">
    <property type="nucleotide sequence ID" value="NZ_JAESWA010000022.1"/>
</dbReference>
<reference evidence="9" key="1">
    <citation type="submission" date="2021-01" db="EMBL/GenBank/DDBJ databases">
        <title>Genome public.</title>
        <authorList>
            <person name="Liu C."/>
            <person name="Sun Q."/>
        </authorList>
    </citation>
    <scope>NUCLEOTIDE SEQUENCE</scope>
    <source>
        <strain evidence="9">YIM B02565</strain>
    </source>
</reference>
<evidence type="ECO:0000313" key="9">
    <source>
        <dbReference type="EMBL" id="MBL4931804.1"/>
    </source>
</evidence>
<keyword evidence="6" id="KW-0175">Coiled coil</keyword>
<accession>A0A937FEE7</accession>
<feature type="transmembrane region" description="Helical" evidence="7">
    <location>
        <begin position="23"/>
        <end position="42"/>
    </location>
</feature>
<dbReference type="PANTHER" id="PTHR30386">
    <property type="entry name" value="MEMBRANE FUSION SUBUNIT OF EMRAB-TOLC MULTIDRUG EFFLUX PUMP"/>
    <property type="match status" value="1"/>
</dbReference>
<keyword evidence="5 7" id="KW-0472">Membrane</keyword>
<name>A0A937FEE7_9CLOT</name>
<proteinExistence type="inferred from homology"/>
<evidence type="ECO:0000256" key="2">
    <source>
        <dbReference type="ARBA" id="ARBA00009477"/>
    </source>
</evidence>
<feature type="domain" description="AprE-like beta-barrel" evidence="8">
    <location>
        <begin position="263"/>
        <end position="351"/>
    </location>
</feature>
<dbReference type="Proteomes" id="UP000623681">
    <property type="component" value="Unassembled WGS sequence"/>
</dbReference>
<evidence type="ECO:0000256" key="5">
    <source>
        <dbReference type="ARBA" id="ARBA00023136"/>
    </source>
</evidence>
<evidence type="ECO:0000313" key="10">
    <source>
        <dbReference type="Proteomes" id="UP000623681"/>
    </source>
</evidence>